<keyword evidence="2" id="KW-1185">Reference proteome</keyword>
<reference evidence="1 2" key="1">
    <citation type="submission" date="2020-06" db="EMBL/GenBank/DDBJ databases">
        <title>Dyadobacter sandarakinus sp. nov., isolated from the soil of the Arctic Yellow River Station.</title>
        <authorList>
            <person name="Zhang Y."/>
            <person name="Peng F."/>
        </authorList>
    </citation>
    <scope>NUCLEOTIDE SEQUENCE [LARGE SCALE GENOMIC DNA]</scope>
    <source>
        <strain evidence="1 2">Q3-56</strain>
    </source>
</reference>
<dbReference type="RefSeq" id="WP_204660039.1">
    <property type="nucleotide sequence ID" value="NZ_CP056775.1"/>
</dbReference>
<gene>
    <name evidence="1" type="ORF">HWI92_24515</name>
</gene>
<protein>
    <submittedName>
        <fullName evidence="1">Uncharacterized protein</fullName>
    </submittedName>
</protein>
<dbReference type="Gene3D" id="6.10.250.330">
    <property type="match status" value="1"/>
</dbReference>
<evidence type="ECO:0000313" key="1">
    <source>
        <dbReference type="EMBL" id="QRR03848.1"/>
    </source>
</evidence>
<dbReference type="EMBL" id="CP056775">
    <property type="protein sequence ID" value="QRR03848.1"/>
    <property type="molecule type" value="Genomic_DNA"/>
</dbReference>
<dbReference type="Proteomes" id="UP000612680">
    <property type="component" value="Chromosome"/>
</dbReference>
<organism evidence="1 2">
    <name type="scientific">Dyadobacter sandarakinus</name>
    <dbReference type="NCBI Taxonomy" id="2747268"/>
    <lineage>
        <taxon>Bacteria</taxon>
        <taxon>Pseudomonadati</taxon>
        <taxon>Bacteroidota</taxon>
        <taxon>Cytophagia</taxon>
        <taxon>Cytophagales</taxon>
        <taxon>Spirosomataceae</taxon>
        <taxon>Dyadobacter</taxon>
    </lineage>
</organism>
<evidence type="ECO:0000313" key="2">
    <source>
        <dbReference type="Proteomes" id="UP000612680"/>
    </source>
</evidence>
<sequence length="68" mass="7750">MHTAIPQPLKPKSLSYKRLKALLLDKKAGRDTTEYLTQSPANRDRLFRAIADIESQKDILLKNSLAEQ</sequence>
<proteinExistence type="predicted"/>
<accession>A0ABX7IDG6</accession>
<name>A0ABX7IDG6_9BACT</name>